<dbReference type="GO" id="GO:0110153">
    <property type="term" value="F:RNA NAD-cap (NMN-forming) hydrolase activity"/>
    <property type="evidence" value="ECO:0007669"/>
    <property type="project" value="RHEA"/>
</dbReference>
<dbReference type="Proteomes" id="UP000324298">
    <property type="component" value="Unassembled WGS sequence"/>
</dbReference>
<evidence type="ECO:0000256" key="9">
    <source>
        <dbReference type="ARBA" id="ARBA00023679"/>
    </source>
</evidence>
<dbReference type="GO" id="GO:0006742">
    <property type="term" value="P:NADP+ catabolic process"/>
    <property type="evidence" value="ECO:0007669"/>
    <property type="project" value="TreeGrafter"/>
</dbReference>
<dbReference type="Gene3D" id="3.90.79.20">
    <property type="match status" value="1"/>
</dbReference>
<dbReference type="GO" id="GO:0035529">
    <property type="term" value="F:NADH pyrophosphatase activity"/>
    <property type="evidence" value="ECO:0007669"/>
    <property type="project" value="TreeGrafter"/>
</dbReference>
<evidence type="ECO:0000313" key="12">
    <source>
        <dbReference type="EMBL" id="KAA0893257.1"/>
    </source>
</evidence>
<dbReference type="SUPFAM" id="SSF55811">
    <property type="entry name" value="Nudix"/>
    <property type="match status" value="2"/>
</dbReference>
<dbReference type="InterPro" id="IPR020084">
    <property type="entry name" value="NUDIX_hydrolase_CS"/>
</dbReference>
<evidence type="ECO:0000256" key="5">
    <source>
        <dbReference type="ARBA" id="ARBA00022723"/>
    </source>
</evidence>
<evidence type="ECO:0000256" key="3">
    <source>
        <dbReference type="ARBA" id="ARBA00009595"/>
    </source>
</evidence>
<reference evidence="12 13" key="1">
    <citation type="submission" date="2019-04" db="EMBL/GenBank/DDBJ databases">
        <title>Geobacter ruber sp. nov., ferric-reducing bacteria isolated from paddy soil.</title>
        <authorList>
            <person name="Xu Z."/>
            <person name="Masuda Y."/>
            <person name="Itoh H."/>
            <person name="Senoo K."/>
        </authorList>
    </citation>
    <scope>NUCLEOTIDE SEQUENCE [LARGE SCALE GENOMIC DNA]</scope>
    <source>
        <strain evidence="12 13">Red88</strain>
    </source>
</reference>
<accession>A0A5A9XJD1</accession>
<evidence type="ECO:0000256" key="4">
    <source>
        <dbReference type="ARBA" id="ARBA00012381"/>
    </source>
</evidence>
<comment type="caution">
    <text evidence="12">The sequence shown here is derived from an EMBL/GenBank/DDBJ whole genome shotgun (WGS) entry which is preliminary data.</text>
</comment>
<keyword evidence="7" id="KW-0460">Magnesium</keyword>
<dbReference type="InterPro" id="IPR015376">
    <property type="entry name" value="Znr_NADH_PPase"/>
</dbReference>
<dbReference type="Gene3D" id="3.90.79.10">
    <property type="entry name" value="Nucleoside Triphosphate Pyrophosphohydrolase"/>
    <property type="match status" value="1"/>
</dbReference>
<dbReference type="InterPro" id="IPR050241">
    <property type="entry name" value="NAD-cap_RNA_hydrolase_NudC"/>
</dbReference>
<dbReference type="InterPro" id="IPR020476">
    <property type="entry name" value="Nudix_hydrolase"/>
</dbReference>
<keyword evidence="5" id="KW-0479">Metal-binding</keyword>
<dbReference type="OrthoDB" id="9791656at2"/>
<dbReference type="PANTHER" id="PTHR42904">
    <property type="entry name" value="NUDIX HYDROLASE, NUDC SUBFAMILY"/>
    <property type="match status" value="1"/>
</dbReference>
<protein>
    <recommendedName>
        <fullName evidence="4">NAD(+) diphosphatase</fullName>
        <ecNumber evidence="4">3.6.1.22</ecNumber>
    </recommendedName>
</protein>
<dbReference type="InterPro" id="IPR015797">
    <property type="entry name" value="NUDIX_hydrolase-like_dom_sf"/>
</dbReference>
<dbReference type="CDD" id="cd03429">
    <property type="entry name" value="NUDIX_NADH_pyrophosphatase_Nudt13"/>
    <property type="match status" value="1"/>
</dbReference>
<dbReference type="PROSITE" id="PS00893">
    <property type="entry name" value="NUDIX_BOX"/>
    <property type="match status" value="1"/>
</dbReference>
<organism evidence="12 13">
    <name type="scientific">Oryzomonas rubra</name>
    <dbReference type="NCBI Taxonomy" id="2509454"/>
    <lineage>
        <taxon>Bacteria</taxon>
        <taxon>Pseudomonadati</taxon>
        <taxon>Thermodesulfobacteriota</taxon>
        <taxon>Desulfuromonadia</taxon>
        <taxon>Geobacterales</taxon>
        <taxon>Geobacteraceae</taxon>
        <taxon>Oryzomonas</taxon>
    </lineage>
</organism>
<dbReference type="InterPro" id="IPR015375">
    <property type="entry name" value="NADH_PPase-like_N"/>
</dbReference>
<dbReference type="PANTHER" id="PTHR42904:SF6">
    <property type="entry name" value="NAD-CAPPED RNA HYDROLASE NUDT12"/>
    <property type="match status" value="1"/>
</dbReference>
<evidence type="ECO:0000256" key="8">
    <source>
        <dbReference type="ARBA" id="ARBA00023027"/>
    </source>
</evidence>
<dbReference type="PRINTS" id="PR00502">
    <property type="entry name" value="NUDIXFAMILY"/>
</dbReference>
<sequence length="290" mass="32404">MMFPEQIHLPFNFAIIKEYFQLCYPALHEPAEEGYWAIMQGNSMLVARDENGLSLHQGGLPGWLQPKAPPIFIGHWHGKPLRAFVAASDLPLQAPFEAEAFNAAEQRLDMATLSVGGLAKQILHWDQQSRHCSRCGAPTEPMTGNWGKRCTGCSTEHFPHIHPCAIVLVKRGDHLLLTRKAEWPAGRYSLVAGFVDFGESLEECAIREVREETGIGIENVRYVGSQNWPFPAQLMAGFVADYADGEITVDLSELEDARWFPLDALPSLPPQRSIARWILDNFKTPTSCPI</sequence>
<dbReference type="GO" id="GO:0046872">
    <property type="term" value="F:metal ion binding"/>
    <property type="evidence" value="ECO:0007669"/>
    <property type="project" value="UniProtKB-KW"/>
</dbReference>
<dbReference type="Pfam" id="PF09297">
    <property type="entry name" value="Zn_ribbon_NUD"/>
    <property type="match status" value="1"/>
</dbReference>
<dbReference type="Pfam" id="PF09296">
    <property type="entry name" value="NUDIX-like"/>
    <property type="match status" value="1"/>
</dbReference>
<dbReference type="AlphaFoldDB" id="A0A5A9XJD1"/>
<evidence type="ECO:0000313" key="13">
    <source>
        <dbReference type="Proteomes" id="UP000324298"/>
    </source>
</evidence>
<comment type="similarity">
    <text evidence="3">Belongs to the Nudix hydrolase family. NudC subfamily.</text>
</comment>
<feature type="domain" description="Nudix hydrolase" evidence="11">
    <location>
        <begin position="159"/>
        <end position="284"/>
    </location>
</feature>
<dbReference type="EMBL" id="SRSD01000003">
    <property type="protein sequence ID" value="KAA0893257.1"/>
    <property type="molecule type" value="Genomic_DNA"/>
</dbReference>
<gene>
    <name evidence="12" type="primary">nudC</name>
    <name evidence="12" type="ORF">ET418_05425</name>
</gene>
<comment type="cofactor">
    <cofactor evidence="2">
        <name>Zn(2+)</name>
        <dbReference type="ChEBI" id="CHEBI:29105"/>
    </cofactor>
</comment>
<comment type="catalytic activity">
    <reaction evidence="9">
        <text>a 5'-end NAD(+)-phospho-ribonucleoside in mRNA + H2O = a 5'-end phospho-adenosine-phospho-ribonucleoside in mRNA + beta-nicotinamide D-ribonucleotide + 2 H(+)</text>
        <dbReference type="Rhea" id="RHEA:60876"/>
        <dbReference type="Rhea" id="RHEA-COMP:15698"/>
        <dbReference type="Rhea" id="RHEA-COMP:15719"/>
        <dbReference type="ChEBI" id="CHEBI:14649"/>
        <dbReference type="ChEBI" id="CHEBI:15377"/>
        <dbReference type="ChEBI" id="CHEBI:15378"/>
        <dbReference type="ChEBI" id="CHEBI:144029"/>
        <dbReference type="ChEBI" id="CHEBI:144051"/>
    </reaction>
    <physiologicalReaction direction="left-to-right" evidence="9">
        <dbReference type="Rhea" id="RHEA:60877"/>
    </physiologicalReaction>
</comment>
<dbReference type="InterPro" id="IPR049734">
    <property type="entry name" value="NudC-like_C"/>
</dbReference>
<comment type="cofactor">
    <cofactor evidence="1">
        <name>Mg(2+)</name>
        <dbReference type="ChEBI" id="CHEBI:18420"/>
    </cofactor>
</comment>
<keyword evidence="8" id="KW-0520">NAD</keyword>
<dbReference type="RefSeq" id="WP_149306574.1">
    <property type="nucleotide sequence ID" value="NZ_SRSD01000003.1"/>
</dbReference>
<evidence type="ECO:0000256" key="6">
    <source>
        <dbReference type="ARBA" id="ARBA00022801"/>
    </source>
</evidence>
<evidence type="ECO:0000256" key="1">
    <source>
        <dbReference type="ARBA" id="ARBA00001946"/>
    </source>
</evidence>
<keyword evidence="6 10" id="KW-0378">Hydrolase</keyword>
<evidence type="ECO:0000256" key="2">
    <source>
        <dbReference type="ARBA" id="ARBA00001947"/>
    </source>
</evidence>
<dbReference type="Pfam" id="PF00293">
    <property type="entry name" value="NUDIX"/>
    <property type="match status" value="1"/>
</dbReference>
<name>A0A5A9XJD1_9BACT</name>
<keyword evidence="13" id="KW-1185">Reference proteome</keyword>
<evidence type="ECO:0000256" key="10">
    <source>
        <dbReference type="RuleBase" id="RU003476"/>
    </source>
</evidence>
<proteinExistence type="inferred from homology"/>
<dbReference type="InterPro" id="IPR000086">
    <property type="entry name" value="NUDIX_hydrolase_dom"/>
</dbReference>
<evidence type="ECO:0000256" key="7">
    <source>
        <dbReference type="ARBA" id="ARBA00022842"/>
    </source>
</evidence>
<dbReference type="EC" id="3.6.1.22" evidence="4"/>
<dbReference type="PROSITE" id="PS51462">
    <property type="entry name" value="NUDIX"/>
    <property type="match status" value="1"/>
</dbReference>
<evidence type="ECO:0000259" key="11">
    <source>
        <dbReference type="PROSITE" id="PS51462"/>
    </source>
</evidence>
<dbReference type="GO" id="GO:0005829">
    <property type="term" value="C:cytosol"/>
    <property type="evidence" value="ECO:0007669"/>
    <property type="project" value="TreeGrafter"/>
</dbReference>
<dbReference type="GO" id="GO:0019677">
    <property type="term" value="P:NAD+ catabolic process"/>
    <property type="evidence" value="ECO:0007669"/>
    <property type="project" value="TreeGrafter"/>
</dbReference>
<dbReference type="NCBIfam" id="NF001299">
    <property type="entry name" value="PRK00241.1"/>
    <property type="match status" value="1"/>
</dbReference>